<evidence type="ECO:0000313" key="2">
    <source>
        <dbReference type="EMBL" id="GGA24488.1"/>
    </source>
</evidence>
<comment type="caution">
    <text evidence="2">The sequence shown here is derived from an EMBL/GenBank/DDBJ whole genome shotgun (WGS) entry which is preliminary data.</text>
</comment>
<name>A0ABQ1FPK9_9BACL</name>
<keyword evidence="3" id="KW-1185">Reference proteome</keyword>
<dbReference type="Proteomes" id="UP000609323">
    <property type="component" value="Unassembled WGS sequence"/>
</dbReference>
<reference evidence="3" key="1">
    <citation type="journal article" date="2019" name="Int. J. Syst. Evol. Microbiol.">
        <title>The Global Catalogue of Microorganisms (GCM) 10K type strain sequencing project: providing services to taxonomists for standard genome sequencing and annotation.</title>
        <authorList>
            <consortium name="The Broad Institute Genomics Platform"/>
            <consortium name="The Broad Institute Genome Sequencing Center for Infectious Disease"/>
            <person name="Wu L."/>
            <person name="Ma J."/>
        </authorList>
    </citation>
    <scope>NUCLEOTIDE SEQUENCE [LARGE SCALE GENOMIC DNA]</scope>
    <source>
        <strain evidence="3">CGMCC 1.15044</strain>
    </source>
</reference>
<proteinExistence type="predicted"/>
<protein>
    <submittedName>
        <fullName evidence="2">Uncharacterized protein</fullName>
    </submittedName>
</protein>
<feature type="region of interest" description="Disordered" evidence="1">
    <location>
        <begin position="1"/>
        <end position="21"/>
    </location>
</feature>
<gene>
    <name evidence="2" type="ORF">GCM10010917_06680</name>
</gene>
<sequence length="53" mass="5700">MHGSYPMKAGHPIPSGLPNKKAGPLENGPAFVVLFLRQIKVSCSPTTSVRLIR</sequence>
<evidence type="ECO:0000256" key="1">
    <source>
        <dbReference type="SAM" id="MobiDB-lite"/>
    </source>
</evidence>
<evidence type="ECO:0000313" key="3">
    <source>
        <dbReference type="Proteomes" id="UP000609323"/>
    </source>
</evidence>
<accession>A0ABQ1FPK9</accession>
<dbReference type="EMBL" id="BMHF01000001">
    <property type="protein sequence ID" value="GGA24488.1"/>
    <property type="molecule type" value="Genomic_DNA"/>
</dbReference>
<organism evidence="2 3">
    <name type="scientific">Paenibacillus physcomitrellae</name>
    <dbReference type="NCBI Taxonomy" id="1619311"/>
    <lineage>
        <taxon>Bacteria</taxon>
        <taxon>Bacillati</taxon>
        <taxon>Bacillota</taxon>
        <taxon>Bacilli</taxon>
        <taxon>Bacillales</taxon>
        <taxon>Paenibacillaceae</taxon>
        <taxon>Paenibacillus</taxon>
    </lineage>
</organism>